<protein>
    <submittedName>
        <fullName evidence="9">WD repeat-containing protein 26</fullName>
    </submittedName>
</protein>
<feature type="compositionally biased region" description="Low complexity" evidence="7">
    <location>
        <begin position="40"/>
        <end position="52"/>
    </location>
</feature>
<evidence type="ECO:0000256" key="7">
    <source>
        <dbReference type="SAM" id="MobiDB-lite"/>
    </source>
</evidence>
<dbReference type="EMBL" id="SCEB01000507">
    <property type="protein sequence ID" value="RXM98968.1"/>
    <property type="molecule type" value="Genomic_DNA"/>
</dbReference>
<evidence type="ECO:0000256" key="3">
    <source>
        <dbReference type="ARBA" id="ARBA00022490"/>
    </source>
</evidence>
<feature type="region of interest" description="Disordered" evidence="7">
    <location>
        <begin position="1"/>
        <end position="82"/>
    </location>
</feature>
<evidence type="ECO:0000313" key="10">
    <source>
        <dbReference type="Proteomes" id="UP000289886"/>
    </source>
</evidence>
<gene>
    <name evidence="9" type="ORF">EOD39_12375</name>
</gene>
<name>A0A662YU11_ACIRT</name>
<dbReference type="GO" id="GO:0034657">
    <property type="term" value="C:GID complex"/>
    <property type="evidence" value="ECO:0007669"/>
    <property type="project" value="TreeGrafter"/>
</dbReference>
<dbReference type="InterPro" id="IPR006595">
    <property type="entry name" value="CTLH_C"/>
</dbReference>
<reference evidence="9 10" key="1">
    <citation type="submission" date="2019-01" db="EMBL/GenBank/DDBJ databases">
        <title>Draft Genome and Complete Hox-Cluster Characterization of the Sterlet Sturgeon (Acipenser ruthenus).</title>
        <authorList>
            <person name="Wei Q."/>
        </authorList>
    </citation>
    <scope>NUCLEOTIDE SEQUENCE [LARGE SCALE GENOMIC DNA]</scope>
    <source>
        <strain evidence="9">WHYD16114868_AA</strain>
        <tissue evidence="9">Blood</tissue>
    </source>
</reference>
<keyword evidence="3" id="KW-0963">Cytoplasm</keyword>
<comment type="caution">
    <text evidence="9">The sequence shown here is derived from an EMBL/GenBank/DDBJ whole genome shotgun (WGS) entry which is preliminary data.</text>
</comment>
<dbReference type="InterPro" id="IPR051350">
    <property type="entry name" value="WD_repeat-ST_regulator"/>
</dbReference>
<keyword evidence="10" id="KW-1185">Reference proteome</keyword>
<dbReference type="PROSITE" id="PS50897">
    <property type="entry name" value="CTLH"/>
    <property type="match status" value="1"/>
</dbReference>
<keyword evidence="4" id="KW-0853">WD repeat</keyword>
<evidence type="ECO:0000313" key="9">
    <source>
        <dbReference type="EMBL" id="RXM98968.1"/>
    </source>
</evidence>
<feature type="domain" description="CTLH" evidence="8">
    <location>
        <begin position="119"/>
        <end position="179"/>
    </location>
</feature>
<dbReference type="Proteomes" id="UP000289886">
    <property type="component" value="Unassembled WGS sequence"/>
</dbReference>
<dbReference type="GO" id="GO:0005739">
    <property type="term" value="C:mitochondrion"/>
    <property type="evidence" value="ECO:0007669"/>
    <property type="project" value="UniProtKB-SubCell"/>
</dbReference>
<organism evidence="9 10">
    <name type="scientific">Acipenser ruthenus</name>
    <name type="common">Sterlet sturgeon</name>
    <dbReference type="NCBI Taxonomy" id="7906"/>
    <lineage>
        <taxon>Eukaryota</taxon>
        <taxon>Metazoa</taxon>
        <taxon>Chordata</taxon>
        <taxon>Craniata</taxon>
        <taxon>Vertebrata</taxon>
        <taxon>Euteleostomi</taxon>
        <taxon>Actinopterygii</taxon>
        <taxon>Chondrostei</taxon>
        <taxon>Acipenseriformes</taxon>
        <taxon>Acipenseridae</taxon>
        <taxon>Acipenser</taxon>
    </lineage>
</organism>
<dbReference type="InterPro" id="IPR054532">
    <property type="entry name" value="TPL_SMU1_LisH-like"/>
</dbReference>
<feature type="compositionally biased region" description="Low complexity" evidence="7">
    <location>
        <begin position="1"/>
        <end position="12"/>
    </location>
</feature>
<accession>A0A662YU11</accession>
<dbReference type="Pfam" id="PF17814">
    <property type="entry name" value="LisH_TPL"/>
    <property type="match status" value="1"/>
</dbReference>
<evidence type="ECO:0000256" key="2">
    <source>
        <dbReference type="ARBA" id="ARBA00004496"/>
    </source>
</evidence>
<evidence type="ECO:0000256" key="6">
    <source>
        <dbReference type="ARBA" id="ARBA00023128"/>
    </source>
</evidence>
<evidence type="ECO:0000256" key="1">
    <source>
        <dbReference type="ARBA" id="ARBA00004173"/>
    </source>
</evidence>
<dbReference type="GO" id="GO:0043161">
    <property type="term" value="P:proteasome-mediated ubiquitin-dependent protein catabolic process"/>
    <property type="evidence" value="ECO:0007669"/>
    <property type="project" value="TreeGrafter"/>
</dbReference>
<feature type="compositionally biased region" description="Low complexity" evidence="7">
    <location>
        <begin position="59"/>
        <end position="71"/>
    </location>
</feature>
<dbReference type="PANTHER" id="PTHR22838:SF0">
    <property type="entry name" value="WD REPEAT-CONTAINING PROTEIN 26"/>
    <property type="match status" value="1"/>
</dbReference>
<dbReference type="PANTHER" id="PTHR22838">
    <property type="entry name" value="WD REPEAT PROTEIN 26-RELATED"/>
    <property type="match status" value="1"/>
</dbReference>
<keyword evidence="6" id="KW-0496">Mitochondrion</keyword>
<dbReference type="PROSITE" id="PS50896">
    <property type="entry name" value="LISH"/>
    <property type="match status" value="1"/>
</dbReference>
<keyword evidence="5" id="KW-0677">Repeat</keyword>
<proteinExistence type="predicted"/>
<feature type="compositionally biased region" description="Polar residues" evidence="7">
    <location>
        <begin position="19"/>
        <end position="28"/>
    </location>
</feature>
<evidence type="ECO:0000259" key="8">
    <source>
        <dbReference type="PROSITE" id="PS50897"/>
    </source>
</evidence>
<sequence length="288" mass="31543">MQANGAGQGQNQELACLSAAQNGESSSTEEAHSNGLIPSNNNGNNVNNNNGAPSGGDPGAPASSAAAASGSEMGATLKKKKRLSQSEEDVIRLIGQHLHGLGLNQTVDLLMQESGCRLEHPAATKFRNHVMEGEWDKVAENDLNELKSLMHSPNAIVRMKFLLLQQKYLEYLEDGKVLEALQVLRGELTPLKYNTDRIHLLSGYLMCSHAEDLRAKAEWEGKGTASRSKLLDKLQTYLPPSVMLPPRRLQTLLRQAVELQRDRCLYHNTKLDGSLDSVSLLIDHVCSR</sequence>
<evidence type="ECO:0000256" key="5">
    <source>
        <dbReference type="ARBA" id="ARBA00022737"/>
    </source>
</evidence>
<dbReference type="AlphaFoldDB" id="A0A662YU11"/>
<comment type="subcellular location">
    <subcellularLocation>
        <location evidence="2">Cytoplasm</location>
    </subcellularLocation>
    <subcellularLocation>
        <location evidence="1">Mitochondrion</location>
    </subcellularLocation>
</comment>
<evidence type="ECO:0000256" key="4">
    <source>
        <dbReference type="ARBA" id="ARBA00022574"/>
    </source>
</evidence>
<dbReference type="InterPro" id="IPR006594">
    <property type="entry name" value="LisH"/>
</dbReference>